<reference evidence="2" key="1">
    <citation type="submission" date="2022-04" db="EMBL/GenBank/DDBJ databases">
        <title>Carnegiea gigantea Genome sequencing and assembly v2.</title>
        <authorList>
            <person name="Copetti D."/>
            <person name="Sanderson M.J."/>
            <person name="Burquez A."/>
            <person name="Wojciechowski M.F."/>
        </authorList>
    </citation>
    <scope>NUCLEOTIDE SEQUENCE</scope>
    <source>
        <strain evidence="2">SGP5-SGP5p</strain>
        <tissue evidence="2">Aerial part</tissue>
    </source>
</reference>
<proteinExistence type="predicted"/>
<name>A0A9Q1Q6H9_9CARY</name>
<evidence type="ECO:0000313" key="3">
    <source>
        <dbReference type="Proteomes" id="UP001153076"/>
    </source>
</evidence>
<dbReference type="AlphaFoldDB" id="A0A9Q1Q6H9"/>
<keyword evidence="3" id="KW-1185">Reference proteome</keyword>
<protein>
    <submittedName>
        <fullName evidence="2">Uncharacterized protein</fullName>
    </submittedName>
</protein>
<dbReference type="Proteomes" id="UP001153076">
    <property type="component" value="Unassembled WGS sequence"/>
</dbReference>
<evidence type="ECO:0000313" key="2">
    <source>
        <dbReference type="EMBL" id="KAJ8430081.1"/>
    </source>
</evidence>
<feature type="compositionally biased region" description="Low complexity" evidence="1">
    <location>
        <begin position="12"/>
        <end position="25"/>
    </location>
</feature>
<organism evidence="2 3">
    <name type="scientific">Carnegiea gigantea</name>
    <dbReference type="NCBI Taxonomy" id="171969"/>
    <lineage>
        <taxon>Eukaryota</taxon>
        <taxon>Viridiplantae</taxon>
        <taxon>Streptophyta</taxon>
        <taxon>Embryophyta</taxon>
        <taxon>Tracheophyta</taxon>
        <taxon>Spermatophyta</taxon>
        <taxon>Magnoliopsida</taxon>
        <taxon>eudicotyledons</taxon>
        <taxon>Gunneridae</taxon>
        <taxon>Pentapetalae</taxon>
        <taxon>Caryophyllales</taxon>
        <taxon>Cactineae</taxon>
        <taxon>Cactaceae</taxon>
        <taxon>Cactoideae</taxon>
        <taxon>Echinocereeae</taxon>
        <taxon>Carnegiea</taxon>
    </lineage>
</organism>
<feature type="region of interest" description="Disordered" evidence="1">
    <location>
        <begin position="1"/>
        <end position="31"/>
    </location>
</feature>
<gene>
    <name evidence="2" type="ORF">Cgig2_008528</name>
</gene>
<feature type="compositionally biased region" description="Basic and acidic residues" evidence="1">
    <location>
        <begin position="1"/>
        <end position="10"/>
    </location>
</feature>
<comment type="caution">
    <text evidence="2">The sequence shown here is derived from an EMBL/GenBank/DDBJ whole genome shotgun (WGS) entry which is preliminary data.</text>
</comment>
<sequence length="215" mass="24261">MKELESKDQDLSSDSSSYVEDTSSSPAFDTITGHAKRGSLRALRISQATYSMLEEGNIVEFFDKYSMTYMVVHVQCHDIPSSRRHVTCKADYRSLIFTAQNHERYKKGKHSRRKNNQSRQKKSIAKTANAAPSTREREDSSQENDSSVGYIAIVTKLTNLHGKRKIQVTSLDGDEPLVKKRAIGHGEDGRDYTIFRYSVPIVPYVMFDSAAQAVT</sequence>
<dbReference type="EMBL" id="JAKOGI010000826">
    <property type="protein sequence ID" value="KAJ8430081.1"/>
    <property type="molecule type" value="Genomic_DNA"/>
</dbReference>
<feature type="compositionally biased region" description="Basic residues" evidence="1">
    <location>
        <begin position="104"/>
        <end position="124"/>
    </location>
</feature>
<feature type="region of interest" description="Disordered" evidence="1">
    <location>
        <begin position="103"/>
        <end position="145"/>
    </location>
</feature>
<evidence type="ECO:0000256" key="1">
    <source>
        <dbReference type="SAM" id="MobiDB-lite"/>
    </source>
</evidence>
<accession>A0A9Q1Q6H9</accession>